<evidence type="ECO:0000256" key="5">
    <source>
        <dbReference type="SAM" id="MobiDB-lite"/>
    </source>
</evidence>
<evidence type="ECO:0000313" key="8">
    <source>
        <dbReference type="EMBL" id="KAF6313460.1"/>
    </source>
</evidence>
<keyword evidence="3 6" id="KW-1133">Transmembrane helix</keyword>
<sequence>MADFLLPRGTSSFRRFTRESLAAIEKRMAEKQARGLAPAQESRDGLPEEEAPRPQLDLQASKKLPDLYGNPPRELLGEPLEDLDPFYSTQKTFIVLNKGKTIFRFSATNALYVLSPFHPVRRAAVKILVHSYPLRSVPALFSMFIMCTILTNCVFMAQHDPPPWTKYVEYTFTAIYTFESLVKILARGFCLHAFTFLRDPWNWLDFSVIVMAITLGTLLLLLSTQVASTS</sequence>
<evidence type="ECO:0000256" key="3">
    <source>
        <dbReference type="ARBA" id="ARBA00022989"/>
    </source>
</evidence>
<dbReference type="AlphaFoldDB" id="A0A7J7UKN4"/>
<feature type="domain" description="Ion transport" evidence="7">
    <location>
        <begin position="140"/>
        <end position="214"/>
    </location>
</feature>
<dbReference type="SUPFAM" id="SSF81324">
    <property type="entry name" value="Voltage-gated potassium channels"/>
    <property type="match status" value="1"/>
</dbReference>
<accession>A0A7J7UKN4</accession>
<dbReference type="GO" id="GO:0019228">
    <property type="term" value="P:neuronal action potential"/>
    <property type="evidence" value="ECO:0007669"/>
    <property type="project" value="TreeGrafter"/>
</dbReference>
<dbReference type="Proteomes" id="UP000585614">
    <property type="component" value="Unassembled WGS sequence"/>
</dbReference>
<dbReference type="InterPro" id="IPR027359">
    <property type="entry name" value="Volt_channel_dom_sf"/>
</dbReference>
<dbReference type="GO" id="GO:0060371">
    <property type="term" value="P:regulation of atrial cardiac muscle cell membrane depolarization"/>
    <property type="evidence" value="ECO:0007669"/>
    <property type="project" value="TreeGrafter"/>
</dbReference>
<feature type="transmembrane region" description="Helical" evidence="6">
    <location>
        <begin position="137"/>
        <end position="157"/>
    </location>
</feature>
<feature type="compositionally biased region" description="Basic and acidic residues" evidence="5">
    <location>
        <begin position="41"/>
        <end position="52"/>
    </location>
</feature>
<comment type="subcellular location">
    <subcellularLocation>
        <location evidence="1">Membrane</location>
        <topology evidence="1">Multi-pass membrane protein</topology>
    </subcellularLocation>
</comment>
<dbReference type="GO" id="GO:0001518">
    <property type="term" value="C:voltage-gated sodium channel complex"/>
    <property type="evidence" value="ECO:0007669"/>
    <property type="project" value="TreeGrafter"/>
</dbReference>
<dbReference type="Gene3D" id="1.20.120.350">
    <property type="entry name" value="Voltage-gated potassium channels. Chain C"/>
    <property type="match status" value="1"/>
</dbReference>
<dbReference type="PANTHER" id="PTHR10037:SF206">
    <property type="entry name" value="SODIUM CHANNEL PROTEIN TYPE 5 SUBUNIT ALPHA"/>
    <property type="match status" value="1"/>
</dbReference>
<dbReference type="PANTHER" id="PTHR10037">
    <property type="entry name" value="VOLTAGE-GATED CATION CHANNEL CALCIUM AND SODIUM"/>
    <property type="match status" value="1"/>
</dbReference>
<dbReference type="InterPro" id="IPR043203">
    <property type="entry name" value="VGCC_Ca_Na"/>
</dbReference>
<feature type="region of interest" description="Disordered" evidence="5">
    <location>
        <begin position="31"/>
        <end position="66"/>
    </location>
</feature>
<feature type="transmembrane region" description="Helical" evidence="6">
    <location>
        <begin position="203"/>
        <end position="222"/>
    </location>
</feature>
<dbReference type="EMBL" id="JACAGC010000016">
    <property type="protein sequence ID" value="KAF6313460.1"/>
    <property type="molecule type" value="Genomic_DNA"/>
</dbReference>
<comment type="caution">
    <text evidence="8">The sequence shown here is derived from an EMBL/GenBank/DDBJ whole genome shotgun (WGS) entry which is preliminary data.</text>
</comment>
<reference evidence="8 9" key="1">
    <citation type="journal article" date="2020" name="Nature">
        <title>Six reference-quality genomes reveal evolution of bat adaptations.</title>
        <authorList>
            <person name="Jebb D."/>
            <person name="Huang Z."/>
            <person name="Pippel M."/>
            <person name="Hughes G.M."/>
            <person name="Lavrichenko K."/>
            <person name="Devanna P."/>
            <person name="Winkler S."/>
            <person name="Jermiin L.S."/>
            <person name="Skirmuntt E.C."/>
            <person name="Katzourakis A."/>
            <person name="Burkitt-Gray L."/>
            <person name="Ray D.A."/>
            <person name="Sullivan K.A.M."/>
            <person name="Roscito J.G."/>
            <person name="Kirilenko B.M."/>
            <person name="Davalos L.M."/>
            <person name="Corthals A.P."/>
            <person name="Power M.L."/>
            <person name="Jones G."/>
            <person name="Ransome R.D."/>
            <person name="Dechmann D.K.N."/>
            <person name="Locatelli A.G."/>
            <person name="Puechmaille S.J."/>
            <person name="Fedrigo O."/>
            <person name="Jarvis E.D."/>
            <person name="Hiller M."/>
            <person name="Vernes S.C."/>
            <person name="Myers E.W."/>
            <person name="Teeling E.C."/>
        </authorList>
    </citation>
    <scope>NUCLEOTIDE SEQUENCE [LARGE SCALE GENOMIC DNA]</scope>
    <source>
        <strain evidence="8">MRhiFer1</strain>
        <tissue evidence="8">Lung</tissue>
    </source>
</reference>
<keyword evidence="4 6" id="KW-0472">Membrane</keyword>
<dbReference type="Pfam" id="PF00520">
    <property type="entry name" value="Ion_trans"/>
    <property type="match status" value="1"/>
</dbReference>
<protein>
    <submittedName>
        <fullName evidence="8">Sodium voltage-gated channel alpha subunit 5</fullName>
    </submittedName>
</protein>
<proteinExistence type="predicted"/>
<dbReference type="GO" id="GO:0086006">
    <property type="term" value="F:voltage-gated sodium channel activity involved in cardiac muscle cell action potential"/>
    <property type="evidence" value="ECO:0007669"/>
    <property type="project" value="TreeGrafter"/>
</dbReference>
<evidence type="ECO:0000313" key="9">
    <source>
        <dbReference type="Proteomes" id="UP000585614"/>
    </source>
</evidence>
<organism evidence="8 9">
    <name type="scientific">Rhinolophus ferrumequinum</name>
    <name type="common">Greater horseshoe bat</name>
    <dbReference type="NCBI Taxonomy" id="59479"/>
    <lineage>
        <taxon>Eukaryota</taxon>
        <taxon>Metazoa</taxon>
        <taxon>Chordata</taxon>
        <taxon>Craniata</taxon>
        <taxon>Vertebrata</taxon>
        <taxon>Euteleostomi</taxon>
        <taxon>Mammalia</taxon>
        <taxon>Eutheria</taxon>
        <taxon>Laurasiatheria</taxon>
        <taxon>Chiroptera</taxon>
        <taxon>Yinpterochiroptera</taxon>
        <taxon>Rhinolophoidea</taxon>
        <taxon>Rhinolophidae</taxon>
        <taxon>Rhinolophinae</taxon>
        <taxon>Rhinolophus</taxon>
    </lineage>
</organism>
<dbReference type="InterPro" id="IPR005821">
    <property type="entry name" value="Ion_trans_dom"/>
</dbReference>
<name>A0A7J7UKN4_RHIFE</name>
<evidence type="ECO:0000259" key="7">
    <source>
        <dbReference type="Pfam" id="PF00520"/>
    </source>
</evidence>
<keyword evidence="2 6" id="KW-0812">Transmembrane</keyword>
<dbReference type="GO" id="GO:0002027">
    <property type="term" value="P:regulation of heart rate"/>
    <property type="evidence" value="ECO:0007669"/>
    <property type="project" value="TreeGrafter"/>
</dbReference>
<gene>
    <name evidence="8" type="ORF">mRhiFer1_014932</name>
</gene>
<evidence type="ECO:0000256" key="4">
    <source>
        <dbReference type="ARBA" id="ARBA00023136"/>
    </source>
</evidence>
<dbReference type="FunFam" id="1.20.120.350:FF:000036">
    <property type="entry name" value="Voltage-dependent sodium channel SCN10A"/>
    <property type="match status" value="1"/>
</dbReference>
<evidence type="ECO:0000256" key="1">
    <source>
        <dbReference type="ARBA" id="ARBA00004141"/>
    </source>
</evidence>
<evidence type="ECO:0000256" key="6">
    <source>
        <dbReference type="SAM" id="Phobius"/>
    </source>
</evidence>
<evidence type="ECO:0000256" key="2">
    <source>
        <dbReference type="ARBA" id="ARBA00022692"/>
    </source>
</evidence>